<dbReference type="RefSeq" id="WP_052569645.1">
    <property type="nucleotide sequence ID" value="NZ_CP009498.1"/>
</dbReference>
<evidence type="ECO:0000313" key="3">
    <source>
        <dbReference type="Proteomes" id="UP000035337"/>
    </source>
</evidence>
<reference evidence="2 3" key="1">
    <citation type="submission" date="2014-09" db="EMBL/GenBank/DDBJ databases">
        <title>Complete genome sequence of Endomicrobium proavitum.</title>
        <authorList>
            <person name="Zheng H."/>
        </authorList>
    </citation>
    <scope>NUCLEOTIDE SEQUENCE [LARGE SCALE GENOMIC DNA]</scope>
    <source>
        <strain evidence="2 3">Rsa215</strain>
    </source>
</reference>
<accession>A0A0G3WJ73</accession>
<keyword evidence="3" id="KW-1185">Reference proteome</keyword>
<dbReference type="InterPro" id="IPR025682">
    <property type="entry name" value="CpXC_dom"/>
</dbReference>
<dbReference type="KEGG" id="epo:Epro_0125"/>
<name>A0A0G3WJ73_9BACT</name>
<evidence type="ECO:0000313" key="2">
    <source>
        <dbReference type="EMBL" id="AKL97504.1"/>
    </source>
</evidence>
<dbReference type="STRING" id="1408281.Epro_0125"/>
<gene>
    <name evidence="2" type="ORF">Epro_0125</name>
</gene>
<organism evidence="2 3">
    <name type="scientific">Endomicrobium proavitum</name>
    <dbReference type="NCBI Taxonomy" id="1408281"/>
    <lineage>
        <taxon>Bacteria</taxon>
        <taxon>Pseudomonadati</taxon>
        <taxon>Elusimicrobiota</taxon>
        <taxon>Endomicrobiia</taxon>
        <taxon>Endomicrobiales</taxon>
        <taxon>Endomicrobiaceae</taxon>
        <taxon>Endomicrobium</taxon>
    </lineage>
</organism>
<dbReference type="AlphaFoldDB" id="A0A0G3WJ73"/>
<protein>
    <recommendedName>
        <fullName evidence="1">CpXC domain-containing protein</fullName>
    </recommendedName>
</protein>
<sequence length="217" mass="24549">MSISNKEEIKCSCGHVFEAELVSAISVFDNPELKEALIAGEINLVTCPACKEMFYAENFILYHDSENELIAFVYPLSFQNQAAQCRKKMLADFAQAVESFSEKQKINYDPLLIFGVEDLTLLLKSEHEAEDEEMVLTYTAPEISLDIFKISPHAARKFSMPKVLPVLKGDKNPNLKSVLAALQVLLKHNSNLLHYHALLEKLSKNKTLFEEIKKKAK</sequence>
<dbReference type="EMBL" id="CP009498">
    <property type="protein sequence ID" value="AKL97504.1"/>
    <property type="molecule type" value="Genomic_DNA"/>
</dbReference>
<feature type="domain" description="CpXC" evidence="1">
    <location>
        <begin position="9"/>
        <end position="115"/>
    </location>
</feature>
<evidence type="ECO:0000259" key="1">
    <source>
        <dbReference type="Pfam" id="PF14353"/>
    </source>
</evidence>
<proteinExistence type="predicted"/>
<dbReference type="OrthoDB" id="9811034at2"/>
<dbReference type="Proteomes" id="UP000035337">
    <property type="component" value="Chromosome"/>
</dbReference>
<dbReference type="Pfam" id="PF14353">
    <property type="entry name" value="CpXC"/>
    <property type="match status" value="1"/>
</dbReference>